<dbReference type="SUPFAM" id="SSF46785">
    <property type="entry name" value="Winged helix' DNA-binding domain"/>
    <property type="match status" value="1"/>
</dbReference>
<dbReference type="GeneID" id="111814986"/>
<dbReference type="Pfam" id="PF00447">
    <property type="entry name" value="HSF_DNA-bind"/>
    <property type="match status" value="1"/>
</dbReference>
<evidence type="ECO:0000256" key="5">
    <source>
        <dbReference type="SAM" id="MobiDB-lite"/>
    </source>
</evidence>
<evidence type="ECO:0000313" key="8">
    <source>
        <dbReference type="RefSeq" id="XP_023564591.1"/>
    </source>
</evidence>
<comment type="similarity">
    <text evidence="2">Belongs to the HSF family.</text>
</comment>
<dbReference type="GO" id="GO:0043565">
    <property type="term" value="F:sequence-specific DNA binding"/>
    <property type="evidence" value="ECO:0007669"/>
    <property type="project" value="InterPro"/>
</dbReference>
<feature type="compositionally biased region" description="Basic and acidic residues" evidence="5">
    <location>
        <begin position="46"/>
        <end position="64"/>
    </location>
</feature>
<organism evidence="7 8">
    <name type="scientific">Octodon degus</name>
    <name type="common">Degu</name>
    <name type="synonym">Sciurus degus</name>
    <dbReference type="NCBI Taxonomy" id="10160"/>
    <lineage>
        <taxon>Eukaryota</taxon>
        <taxon>Metazoa</taxon>
        <taxon>Chordata</taxon>
        <taxon>Craniata</taxon>
        <taxon>Vertebrata</taxon>
        <taxon>Euteleostomi</taxon>
        <taxon>Mammalia</taxon>
        <taxon>Eutheria</taxon>
        <taxon>Euarchontoglires</taxon>
        <taxon>Glires</taxon>
        <taxon>Rodentia</taxon>
        <taxon>Hystricomorpha</taxon>
        <taxon>Octodontidae</taxon>
        <taxon>Octodon</taxon>
    </lineage>
</organism>
<evidence type="ECO:0000259" key="6">
    <source>
        <dbReference type="Pfam" id="PF00447"/>
    </source>
</evidence>
<evidence type="ECO:0000256" key="1">
    <source>
        <dbReference type="ARBA" id="ARBA00004123"/>
    </source>
</evidence>
<evidence type="ECO:0000256" key="4">
    <source>
        <dbReference type="ARBA" id="ARBA00023242"/>
    </source>
</evidence>
<dbReference type="GO" id="GO:0003700">
    <property type="term" value="F:DNA-binding transcription factor activity"/>
    <property type="evidence" value="ECO:0007669"/>
    <property type="project" value="InterPro"/>
</dbReference>
<dbReference type="Proteomes" id="UP000515203">
    <property type="component" value="Unplaced"/>
</dbReference>
<proteinExistence type="inferred from homology"/>
<dbReference type="RefSeq" id="XP_023564591.1">
    <property type="nucleotide sequence ID" value="XM_023708823.1"/>
</dbReference>
<feature type="non-terminal residue" evidence="8">
    <location>
        <position position="152"/>
    </location>
</feature>
<dbReference type="InParanoid" id="A0A6P6DX81"/>
<dbReference type="GO" id="GO:0005634">
    <property type="term" value="C:nucleus"/>
    <property type="evidence" value="ECO:0007669"/>
    <property type="project" value="UniProtKB-SubCell"/>
</dbReference>
<dbReference type="InterPro" id="IPR000232">
    <property type="entry name" value="HSF_DNA-bd"/>
</dbReference>
<keyword evidence="4" id="KW-0539">Nucleus</keyword>
<name>A0A6P6DX81_OCTDE</name>
<protein>
    <submittedName>
        <fullName evidence="8">Heat shock transcription factor, X-linked member 4-like</fullName>
    </submittedName>
</protein>
<dbReference type="InterPro" id="IPR036390">
    <property type="entry name" value="WH_DNA-bd_sf"/>
</dbReference>
<keyword evidence="3" id="KW-0238">DNA-binding</keyword>
<dbReference type="Gene3D" id="1.10.10.10">
    <property type="entry name" value="Winged helix-like DNA-binding domain superfamily/Winged helix DNA-binding domain"/>
    <property type="match status" value="1"/>
</dbReference>
<dbReference type="AlphaFoldDB" id="A0A6P6DX81"/>
<feature type="domain" description="HSF-type DNA-binding" evidence="6">
    <location>
        <begin position="71"/>
        <end position="143"/>
    </location>
</feature>
<evidence type="ECO:0000313" key="7">
    <source>
        <dbReference type="Proteomes" id="UP000515203"/>
    </source>
</evidence>
<sequence>MPDPAAGEVRAREAPSSPVPELNEDDGEGSERDGDQALCQGPGSREPQHPDSPNERKANGKDGDDSAALSFPRKLWSVVESDAFESVCWNEDGDAVLIEVDCFQREILGQRGAERIFEADNLNSFIDQVHLYGFRWIRPHNSEAQSWGNRAT</sequence>
<dbReference type="OrthoDB" id="6418155at2759"/>
<reference evidence="8" key="1">
    <citation type="submission" date="2025-08" db="UniProtKB">
        <authorList>
            <consortium name="RefSeq"/>
        </authorList>
    </citation>
    <scope>IDENTIFICATION</scope>
</reference>
<evidence type="ECO:0000256" key="2">
    <source>
        <dbReference type="ARBA" id="ARBA00006403"/>
    </source>
</evidence>
<comment type="subcellular location">
    <subcellularLocation>
        <location evidence="1">Nucleus</location>
    </subcellularLocation>
</comment>
<evidence type="ECO:0000256" key="3">
    <source>
        <dbReference type="ARBA" id="ARBA00023125"/>
    </source>
</evidence>
<gene>
    <name evidence="8" type="primary">LOC111814986</name>
</gene>
<dbReference type="InterPro" id="IPR036388">
    <property type="entry name" value="WH-like_DNA-bd_sf"/>
</dbReference>
<accession>A0A6P6DX81</accession>
<keyword evidence="7" id="KW-1185">Reference proteome</keyword>
<feature type="region of interest" description="Disordered" evidence="5">
    <location>
        <begin position="1"/>
        <end position="67"/>
    </location>
</feature>